<dbReference type="Pfam" id="PF00171">
    <property type="entry name" value="Aldedh"/>
    <property type="match status" value="1"/>
</dbReference>
<evidence type="ECO:0000256" key="1">
    <source>
        <dbReference type="ARBA" id="ARBA00009986"/>
    </source>
</evidence>
<evidence type="ECO:0000256" key="3">
    <source>
        <dbReference type="ARBA" id="ARBA00023002"/>
    </source>
</evidence>
<dbReference type="EMBL" id="CP107006">
    <property type="protein sequence ID" value="UYQ91325.1"/>
    <property type="molecule type" value="Genomic_DNA"/>
</dbReference>
<protein>
    <submittedName>
        <fullName evidence="5">NAD-dependent succinate-semialdehyde dehydrogenase</fullName>
    </submittedName>
</protein>
<keyword evidence="3" id="KW-0560">Oxidoreductase</keyword>
<sequence>MTFSSIYPYTQETIAEYPAHTPAEIEKKLALADKAYRQWQQVPLPKRAELMRKLAAVLKQDAVEHATIITREMGKTLKEATAEVQKCATTAEHYADHIESMLQPKLIASDAQKSYVSYEPKGVILAIMPWNFPYWQVFRFAIPNILAGNTGVLKHASNVSGCALAIEKVFLKAGFPEGIFQSLLVSSKSMEPVIADNRIQGVTLTGSTPAGMSVAQLAGRYIKKTVLELGGSDPFIVLKDADIEQAAKVAVQARMQNAGQSCIAAKRWIVDKSVAAEFTAKVQDLIHHLQQGDPMLESTNTGPMARPDLAEELLKQMNDSLKLGARILAGGVLEGCNFTPALLADVKPGMKAFDEETFGPLAAVITAENEQEAIRLANMTEFGLGASLWTKDLEKAAALARQIESGNVFVNAMVRSDARLPFGGIKQSGYGRELSMEGVHEFLNLKTVYVQ</sequence>
<dbReference type="RefSeq" id="WP_264279774.1">
    <property type="nucleotide sequence ID" value="NZ_CP107006.1"/>
</dbReference>
<dbReference type="PANTHER" id="PTHR43217">
    <property type="entry name" value="SUCCINATE SEMIALDEHYDE DEHYDROGENASE [NAD(P)+] SAD"/>
    <property type="match status" value="1"/>
</dbReference>
<evidence type="ECO:0000313" key="6">
    <source>
        <dbReference type="Proteomes" id="UP001162741"/>
    </source>
</evidence>
<reference evidence="5" key="1">
    <citation type="submission" date="2022-10" db="EMBL/GenBank/DDBJ databases">
        <title>Chitinophaga sp. nov., isolated from soil.</title>
        <authorList>
            <person name="Jeon C.O."/>
        </authorList>
    </citation>
    <scope>NUCLEOTIDE SEQUENCE</scope>
    <source>
        <strain evidence="5">R8</strain>
    </source>
</reference>
<comment type="similarity">
    <text evidence="1">Belongs to the aldehyde dehydrogenase family.</text>
</comment>
<feature type="domain" description="Aldehyde dehydrogenase" evidence="4">
    <location>
        <begin position="3"/>
        <end position="448"/>
    </location>
</feature>
<name>A0ABY6IVC3_9BACT</name>
<gene>
    <name evidence="5" type="ORF">MKQ68_14625</name>
</gene>
<evidence type="ECO:0000259" key="4">
    <source>
        <dbReference type="Pfam" id="PF00171"/>
    </source>
</evidence>
<dbReference type="InterPro" id="IPR016163">
    <property type="entry name" value="Ald_DH_C"/>
</dbReference>
<dbReference type="PANTHER" id="PTHR43217:SF1">
    <property type="entry name" value="SUCCINATE SEMIALDEHYDE DEHYDROGENASE [NAD(P)+] SAD"/>
    <property type="match status" value="1"/>
</dbReference>
<dbReference type="InterPro" id="IPR016161">
    <property type="entry name" value="Ald_DH/histidinol_DH"/>
</dbReference>
<dbReference type="Gene3D" id="3.40.309.10">
    <property type="entry name" value="Aldehyde Dehydrogenase, Chain A, domain 2"/>
    <property type="match status" value="1"/>
</dbReference>
<proteinExistence type="inferred from homology"/>
<dbReference type="SUPFAM" id="SSF53720">
    <property type="entry name" value="ALDH-like"/>
    <property type="match status" value="1"/>
</dbReference>
<keyword evidence="6" id="KW-1185">Reference proteome</keyword>
<dbReference type="InterPro" id="IPR016162">
    <property type="entry name" value="Ald_DH_N"/>
</dbReference>
<organism evidence="5 6">
    <name type="scientific">Chitinophaga horti</name>
    <dbReference type="NCBI Taxonomy" id="2920382"/>
    <lineage>
        <taxon>Bacteria</taxon>
        <taxon>Pseudomonadati</taxon>
        <taxon>Bacteroidota</taxon>
        <taxon>Chitinophagia</taxon>
        <taxon>Chitinophagales</taxon>
        <taxon>Chitinophagaceae</taxon>
        <taxon>Chitinophaga</taxon>
    </lineage>
</organism>
<accession>A0ABY6IVC3</accession>
<evidence type="ECO:0000256" key="2">
    <source>
        <dbReference type="ARBA" id="ARBA00022857"/>
    </source>
</evidence>
<dbReference type="InterPro" id="IPR047110">
    <property type="entry name" value="GABD/Sad-like"/>
</dbReference>
<evidence type="ECO:0000313" key="5">
    <source>
        <dbReference type="EMBL" id="UYQ91325.1"/>
    </source>
</evidence>
<dbReference type="CDD" id="cd07100">
    <property type="entry name" value="ALDH_SSADH1_GabD1"/>
    <property type="match status" value="1"/>
</dbReference>
<dbReference type="Gene3D" id="3.40.605.10">
    <property type="entry name" value="Aldehyde Dehydrogenase, Chain A, domain 1"/>
    <property type="match status" value="1"/>
</dbReference>
<dbReference type="InterPro" id="IPR044148">
    <property type="entry name" value="ALDH_GabD1-like"/>
</dbReference>
<dbReference type="Proteomes" id="UP001162741">
    <property type="component" value="Chromosome"/>
</dbReference>
<keyword evidence="2" id="KW-0521">NADP</keyword>
<dbReference type="InterPro" id="IPR015590">
    <property type="entry name" value="Aldehyde_DH_dom"/>
</dbReference>